<dbReference type="GO" id="GO:0045892">
    <property type="term" value="P:negative regulation of DNA-templated transcription"/>
    <property type="evidence" value="ECO:0007669"/>
    <property type="project" value="TreeGrafter"/>
</dbReference>
<comment type="caution">
    <text evidence="5">The sequence shown here is derived from an EMBL/GenBank/DDBJ whole genome shotgun (WGS) entry which is preliminary data.</text>
</comment>
<name>A0AB72ZC46_LISIO</name>
<proteinExistence type="predicted"/>
<dbReference type="Gene3D" id="3.40.1410.10">
    <property type="entry name" value="Chorismate lyase-like"/>
    <property type="match status" value="1"/>
</dbReference>
<dbReference type="AlphaFoldDB" id="A0AB72ZC46"/>
<dbReference type="EMBL" id="AGCN01000013">
    <property type="protein sequence ID" value="EHN62494.1"/>
    <property type="molecule type" value="Genomic_DNA"/>
</dbReference>
<evidence type="ECO:0000256" key="1">
    <source>
        <dbReference type="ARBA" id="ARBA00023015"/>
    </source>
</evidence>
<keyword evidence="3" id="KW-0804">Transcription</keyword>
<reference evidence="5 6" key="1">
    <citation type="submission" date="2011-08" db="EMBL/GenBank/DDBJ databases">
        <authorList>
            <person name="Weinstock G."/>
            <person name="Sodergren E."/>
            <person name="Clifton S."/>
            <person name="Fulton L."/>
            <person name="Fulton B."/>
            <person name="Courtney L."/>
            <person name="Fronick C."/>
            <person name="Harrison M."/>
            <person name="Strong C."/>
            <person name="Farmer C."/>
            <person name="Delahaunty K."/>
            <person name="Markovic C."/>
            <person name="Hall O."/>
            <person name="Minx P."/>
            <person name="Tomlinson C."/>
            <person name="Mitreva M."/>
            <person name="Hou S."/>
            <person name="Chen J."/>
            <person name="Wollam A."/>
            <person name="Pepin K.H."/>
            <person name="Johnson M."/>
            <person name="Bhonagiri V."/>
            <person name="Zhang X."/>
            <person name="Suruliraj S."/>
            <person name="Warren W."/>
            <person name="Chinwalla A."/>
            <person name="Mardis E.R."/>
            <person name="Wilson R.K."/>
        </authorList>
    </citation>
    <scope>NUCLEOTIDE SEQUENCE [LARGE SCALE GENOMIC DNA]</scope>
    <source>
        <strain evidence="5 6">ATCC 33091</strain>
    </source>
</reference>
<dbReference type="SUPFAM" id="SSF46785">
    <property type="entry name" value="Winged helix' DNA-binding domain"/>
    <property type="match status" value="1"/>
</dbReference>
<sequence length="269" mass="30963">MVLKIVKAVSFINLNVIDDFKIRGGDMEYKDLSPAVQSEEQLRQLIQEKVAVGETSFPSERALENELGVSRTTLRRSLDTLEKEAVIQKRNRKGIEINQKQTINILKMNSMSSQLPGEQRVKVLSQEIVEGVDKVNRFLTLDEDKPVFKLVRRRIVAEKPFSYEISFVDSARFSGIEKIDLNNSSLYNVLEEKFGIKPTYGREELRFVSANEKLAEALKVPLNTPLFEVVSKAFDQNDEPFEYSKQYLIGNQIKYKINAKNIFDYLEDE</sequence>
<evidence type="ECO:0000313" key="5">
    <source>
        <dbReference type="EMBL" id="EHN62494.1"/>
    </source>
</evidence>
<evidence type="ECO:0000259" key="4">
    <source>
        <dbReference type="PROSITE" id="PS50949"/>
    </source>
</evidence>
<accession>A0AB72ZC46</accession>
<dbReference type="InterPro" id="IPR028978">
    <property type="entry name" value="Chorismate_lyase_/UTRA_dom_sf"/>
</dbReference>
<dbReference type="PROSITE" id="PS50949">
    <property type="entry name" value="HTH_GNTR"/>
    <property type="match status" value="1"/>
</dbReference>
<feature type="domain" description="HTH gntR-type" evidence="4">
    <location>
        <begin position="32"/>
        <end position="100"/>
    </location>
</feature>
<dbReference type="SMART" id="SM00345">
    <property type="entry name" value="HTH_GNTR"/>
    <property type="match status" value="1"/>
</dbReference>
<dbReference type="Pfam" id="PF00392">
    <property type="entry name" value="GntR"/>
    <property type="match status" value="1"/>
</dbReference>
<dbReference type="InterPro" id="IPR050679">
    <property type="entry name" value="Bact_HTH_transcr_reg"/>
</dbReference>
<gene>
    <name evidence="5" type="ORF">HMPREF0557_00463</name>
</gene>
<evidence type="ECO:0000256" key="2">
    <source>
        <dbReference type="ARBA" id="ARBA00023125"/>
    </source>
</evidence>
<protein>
    <submittedName>
        <fullName evidence="5">UbiC transcription regulator-associated domain protein</fullName>
    </submittedName>
</protein>
<evidence type="ECO:0000313" key="6">
    <source>
        <dbReference type="Proteomes" id="UP000003597"/>
    </source>
</evidence>
<organism evidence="5 6">
    <name type="scientific">Listeria innocua ATCC 33091</name>
    <dbReference type="NCBI Taxonomy" id="1002366"/>
    <lineage>
        <taxon>Bacteria</taxon>
        <taxon>Bacillati</taxon>
        <taxon>Bacillota</taxon>
        <taxon>Bacilli</taxon>
        <taxon>Bacillales</taxon>
        <taxon>Listeriaceae</taxon>
        <taxon>Listeria</taxon>
    </lineage>
</organism>
<dbReference type="GO" id="GO:0003677">
    <property type="term" value="F:DNA binding"/>
    <property type="evidence" value="ECO:0007669"/>
    <property type="project" value="UniProtKB-KW"/>
</dbReference>
<evidence type="ECO:0000256" key="3">
    <source>
        <dbReference type="ARBA" id="ARBA00023163"/>
    </source>
</evidence>
<dbReference type="SUPFAM" id="SSF64288">
    <property type="entry name" value="Chorismate lyase-like"/>
    <property type="match status" value="1"/>
</dbReference>
<keyword evidence="6" id="KW-1185">Reference proteome</keyword>
<dbReference type="PANTHER" id="PTHR44846">
    <property type="entry name" value="MANNOSYL-D-GLYCERATE TRANSPORT/METABOLISM SYSTEM REPRESSOR MNGR-RELATED"/>
    <property type="match status" value="1"/>
</dbReference>
<dbReference type="Proteomes" id="UP000003597">
    <property type="component" value="Unassembled WGS sequence"/>
</dbReference>
<dbReference type="Gene3D" id="1.10.10.10">
    <property type="entry name" value="Winged helix-like DNA-binding domain superfamily/Winged helix DNA-binding domain"/>
    <property type="match status" value="1"/>
</dbReference>
<dbReference type="GO" id="GO:0003700">
    <property type="term" value="F:DNA-binding transcription factor activity"/>
    <property type="evidence" value="ECO:0007669"/>
    <property type="project" value="InterPro"/>
</dbReference>
<dbReference type="InterPro" id="IPR036388">
    <property type="entry name" value="WH-like_DNA-bd_sf"/>
</dbReference>
<keyword evidence="2" id="KW-0238">DNA-binding</keyword>
<keyword evidence="1" id="KW-0805">Transcription regulation</keyword>
<dbReference type="PRINTS" id="PR00035">
    <property type="entry name" value="HTHGNTR"/>
</dbReference>
<dbReference type="PANTHER" id="PTHR44846:SF17">
    <property type="entry name" value="GNTR-FAMILY TRANSCRIPTIONAL REGULATOR"/>
    <property type="match status" value="1"/>
</dbReference>
<dbReference type="InterPro" id="IPR036390">
    <property type="entry name" value="WH_DNA-bd_sf"/>
</dbReference>
<dbReference type="SMART" id="SM00866">
    <property type="entry name" value="UTRA"/>
    <property type="match status" value="1"/>
</dbReference>
<dbReference type="InterPro" id="IPR000524">
    <property type="entry name" value="Tscrpt_reg_HTH_GntR"/>
</dbReference>
<dbReference type="Pfam" id="PF07702">
    <property type="entry name" value="UTRA"/>
    <property type="match status" value="1"/>
</dbReference>
<dbReference type="InterPro" id="IPR011663">
    <property type="entry name" value="UTRA"/>
</dbReference>